<reference evidence="2" key="1">
    <citation type="journal article" date="2017" name="Genome Biol.">
        <title>Comparative genomics reveals high biological diversity and specific adaptations in the industrially and medically important fungal genus Aspergillus.</title>
        <authorList>
            <person name="de Vries R.P."/>
            <person name="Riley R."/>
            <person name="Wiebenga A."/>
            <person name="Aguilar-Osorio G."/>
            <person name="Amillis S."/>
            <person name="Uchima C.A."/>
            <person name="Anderluh G."/>
            <person name="Asadollahi M."/>
            <person name="Askin M."/>
            <person name="Barry K."/>
            <person name="Battaglia E."/>
            <person name="Bayram O."/>
            <person name="Benocci T."/>
            <person name="Braus-Stromeyer S.A."/>
            <person name="Caldana C."/>
            <person name="Canovas D."/>
            <person name="Cerqueira G.C."/>
            <person name="Chen F."/>
            <person name="Chen W."/>
            <person name="Choi C."/>
            <person name="Clum A."/>
            <person name="Dos Santos R.A."/>
            <person name="Damasio A.R."/>
            <person name="Diallinas G."/>
            <person name="Emri T."/>
            <person name="Fekete E."/>
            <person name="Flipphi M."/>
            <person name="Freyberg S."/>
            <person name="Gallo A."/>
            <person name="Gournas C."/>
            <person name="Habgood R."/>
            <person name="Hainaut M."/>
            <person name="Harispe M.L."/>
            <person name="Henrissat B."/>
            <person name="Hilden K.S."/>
            <person name="Hope R."/>
            <person name="Hossain A."/>
            <person name="Karabika E."/>
            <person name="Karaffa L."/>
            <person name="Karanyi Z."/>
            <person name="Krasevec N."/>
            <person name="Kuo A."/>
            <person name="Kusch H."/>
            <person name="LaButti K."/>
            <person name="Lagendijk E.L."/>
            <person name="Lapidus A."/>
            <person name="Levasseur A."/>
            <person name="Lindquist E."/>
            <person name="Lipzen A."/>
            <person name="Logrieco A.F."/>
            <person name="MacCabe A."/>
            <person name="Maekelae M.R."/>
            <person name="Malavazi I."/>
            <person name="Melin P."/>
            <person name="Meyer V."/>
            <person name="Mielnichuk N."/>
            <person name="Miskei M."/>
            <person name="Molnar A.P."/>
            <person name="Mule G."/>
            <person name="Ngan C.Y."/>
            <person name="Orejas M."/>
            <person name="Orosz E."/>
            <person name="Ouedraogo J.P."/>
            <person name="Overkamp K.M."/>
            <person name="Park H.-S."/>
            <person name="Perrone G."/>
            <person name="Piumi F."/>
            <person name="Punt P.J."/>
            <person name="Ram A.F."/>
            <person name="Ramon A."/>
            <person name="Rauscher S."/>
            <person name="Record E."/>
            <person name="Riano-Pachon D.M."/>
            <person name="Robert V."/>
            <person name="Roehrig J."/>
            <person name="Ruller R."/>
            <person name="Salamov A."/>
            <person name="Salih N.S."/>
            <person name="Samson R.A."/>
            <person name="Sandor E."/>
            <person name="Sanguinetti M."/>
            <person name="Schuetze T."/>
            <person name="Sepcic K."/>
            <person name="Shelest E."/>
            <person name="Sherlock G."/>
            <person name="Sophianopoulou V."/>
            <person name="Squina F.M."/>
            <person name="Sun H."/>
            <person name="Susca A."/>
            <person name="Todd R.B."/>
            <person name="Tsang A."/>
            <person name="Unkles S.E."/>
            <person name="van de Wiele N."/>
            <person name="van Rossen-Uffink D."/>
            <person name="Oliveira J.V."/>
            <person name="Vesth T.C."/>
            <person name="Visser J."/>
            <person name="Yu J.-H."/>
            <person name="Zhou M."/>
            <person name="Andersen M.R."/>
            <person name="Archer D.B."/>
            <person name="Baker S.E."/>
            <person name="Benoit I."/>
            <person name="Brakhage A.A."/>
            <person name="Braus G.H."/>
            <person name="Fischer R."/>
            <person name="Frisvad J.C."/>
            <person name="Goldman G.H."/>
            <person name="Houbraken J."/>
            <person name="Oakley B."/>
            <person name="Pocsi I."/>
            <person name="Scazzocchio C."/>
            <person name="Seiboth B."/>
            <person name="vanKuyk P.A."/>
            <person name="Wortman J."/>
            <person name="Dyer P.S."/>
            <person name="Grigoriev I.V."/>
        </authorList>
    </citation>
    <scope>NUCLEOTIDE SEQUENCE [LARGE SCALE GENOMIC DNA]</scope>
    <source>
        <strain evidence="2">CBS 101740 / IMI 381727 / IBT 21946</strain>
    </source>
</reference>
<dbReference type="Proteomes" id="UP000184499">
    <property type="component" value="Unassembled WGS sequence"/>
</dbReference>
<dbReference type="PANTHER" id="PTHR14187">
    <property type="entry name" value="ALPHA KINASE/ELONGATION FACTOR 2 KINASE"/>
    <property type="match status" value="1"/>
</dbReference>
<accession>A0A1L9UY67</accession>
<dbReference type="GeneID" id="93574185"/>
<evidence type="ECO:0000313" key="2">
    <source>
        <dbReference type="Proteomes" id="UP000184499"/>
    </source>
</evidence>
<dbReference type="RefSeq" id="XP_067483892.1">
    <property type="nucleotide sequence ID" value="XM_067621697.1"/>
</dbReference>
<dbReference type="OrthoDB" id="2963168at2759"/>
<evidence type="ECO:0000313" key="1">
    <source>
        <dbReference type="EMBL" id="OJJ76645.1"/>
    </source>
</evidence>
<dbReference type="OMA" id="WLKLFLY"/>
<dbReference type="VEuPathDB" id="FungiDB:ASPBRDRAFT_204224"/>
<dbReference type="CDD" id="cd10170">
    <property type="entry name" value="ASKHA_NBD_HSP70"/>
    <property type="match status" value="1"/>
</dbReference>
<proteinExistence type="predicted"/>
<organism evidence="1 2">
    <name type="scientific">Aspergillus brasiliensis (strain CBS 101740 / IMI 381727 / IBT 21946)</name>
    <dbReference type="NCBI Taxonomy" id="767769"/>
    <lineage>
        <taxon>Eukaryota</taxon>
        <taxon>Fungi</taxon>
        <taxon>Dikarya</taxon>
        <taxon>Ascomycota</taxon>
        <taxon>Pezizomycotina</taxon>
        <taxon>Eurotiomycetes</taxon>
        <taxon>Eurotiomycetidae</taxon>
        <taxon>Eurotiales</taxon>
        <taxon>Aspergillaceae</taxon>
        <taxon>Aspergillus</taxon>
        <taxon>Aspergillus subgen. Circumdati</taxon>
    </lineage>
</organism>
<dbReference type="PANTHER" id="PTHR14187:SF5">
    <property type="entry name" value="HEAT SHOCK 70 KDA PROTEIN 12A"/>
    <property type="match status" value="1"/>
</dbReference>
<protein>
    <recommendedName>
        <fullName evidence="3">Actin-like ATPase domain-containing protein</fullName>
    </recommendedName>
</protein>
<dbReference type="InterPro" id="IPR043129">
    <property type="entry name" value="ATPase_NBD"/>
</dbReference>
<evidence type="ECO:0008006" key="3">
    <source>
        <dbReference type="Google" id="ProtNLM"/>
    </source>
</evidence>
<dbReference type="SUPFAM" id="SSF53067">
    <property type="entry name" value="Actin-like ATPase domain"/>
    <property type="match status" value="2"/>
</dbReference>
<keyword evidence="2" id="KW-1185">Reference proteome</keyword>
<name>A0A1L9UY67_ASPBC</name>
<gene>
    <name evidence="1" type="ORF">ASPBRDRAFT_204224</name>
</gene>
<dbReference type="Gene3D" id="3.30.420.40">
    <property type="match status" value="2"/>
</dbReference>
<dbReference type="PRINTS" id="PR00301">
    <property type="entry name" value="HEATSHOCK70"/>
</dbReference>
<dbReference type="AlphaFoldDB" id="A0A1L9UY67"/>
<dbReference type="EMBL" id="KV878680">
    <property type="protein sequence ID" value="OJJ76645.1"/>
    <property type="molecule type" value="Genomic_DNA"/>
</dbReference>
<dbReference type="STRING" id="767769.A0A1L9UY67"/>
<sequence>MESSSGQRKLILGIDFGTLKTCVSYAFWNSNQKEPPGIDSLSIENTIVFPSCLAEENEEILWGRAASGRQDIRVYKWLKLFLYDPDHPILQDPDTPKVPMGYLPERLVTQYLGQLHNAIQKTMRKLYPDYNQGIDYWFGWPATWSDESRQKMRRAVEEAGYDQDPDRLFFVTEAEATALYFTHAFSGELRDGCVLICDIGGGTTDVAALKIHNSGKNPTYEQLSSYSGNDCGLAAMDAALREYARGLPGITTQRLLNGIVSVKRTFTGKEDQPILLQESGRHTAPPGDIKNCLNPTIVKIFNLILKNIDTSYRLQMPISHVLLTGGGGMMPYLRGQIEDKLQGMVDVLHLDEYAPISVAWGATRRGVLGRAIARLRFDRSYGLRPAAEAVIHEEDYRARIRPVKSTPPHWFVRKKQEYVTGRQENRFFHIFYHAGDLSTTIIHIVQHPGECPSPTDGVKLEEVGVFDFCLELQEFDPDILRTGDDYRIKVKIAWELKYSERQAGVELVATMNEKEIRRKLVPLREHELVY</sequence>